<dbReference type="InterPro" id="IPR026590">
    <property type="entry name" value="Ssirtuin_cat_dom"/>
</dbReference>
<feature type="active site" description="Proton acceptor" evidence="4">
    <location>
        <position position="121"/>
    </location>
</feature>
<keyword evidence="4" id="KW-0862">Zinc</keyword>
<evidence type="ECO:0000313" key="6">
    <source>
        <dbReference type="EMBL" id="KUK68338.1"/>
    </source>
</evidence>
<organism evidence="6 7">
    <name type="scientific">Mesotoga infera</name>
    <dbReference type="NCBI Taxonomy" id="1236046"/>
    <lineage>
        <taxon>Bacteria</taxon>
        <taxon>Thermotogati</taxon>
        <taxon>Thermotogota</taxon>
        <taxon>Thermotogae</taxon>
        <taxon>Kosmotogales</taxon>
        <taxon>Kosmotogaceae</taxon>
        <taxon>Mesotoga</taxon>
    </lineage>
</organism>
<evidence type="ECO:0000256" key="2">
    <source>
        <dbReference type="ARBA" id="ARBA00022679"/>
    </source>
</evidence>
<dbReference type="NCBIfam" id="NF001753">
    <property type="entry name" value="PRK00481.1-3"/>
    <property type="match status" value="1"/>
</dbReference>
<gene>
    <name evidence="6" type="ORF">XD86_0255</name>
</gene>
<feature type="binding site" evidence="4">
    <location>
        <position position="153"/>
    </location>
    <ligand>
        <name>Zn(2+)</name>
        <dbReference type="ChEBI" id="CHEBI:29105"/>
    </ligand>
</feature>
<dbReference type="PANTHER" id="PTHR11085">
    <property type="entry name" value="NAD-DEPENDENT PROTEIN DEACYLASE SIRTUIN-5, MITOCHONDRIAL-RELATED"/>
    <property type="match status" value="1"/>
</dbReference>
<feature type="binding site" evidence="4">
    <location>
        <position position="132"/>
    </location>
    <ligand>
        <name>Zn(2+)</name>
        <dbReference type="ChEBI" id="CHEBI:29105"/>
    </ligand>
</feature>
<dbReference type="GO" id="GO:0070403">
    <property type="term" value="F:NAD+ binding"/>
    <property type="evidence" value="ECO:0007669"/>
    <property type="project" value="InterPro"/>
</dbReference>
<dbReference type="InterPro" id="IPR029035">
    <property type="entry name" value="DHS-like_NAD/FAD-binding_dom"/>
</dbReference>
<keyword evidence="4" id="KW-0479">Metal-binding</keyword>
<evidence type="ECO:0000256" key="4">
    <source>
        <dbReference type="PROSITE-ProRule" id="PRU00236"/>
    </source>
</evidence>
<dbReference type="SUPFAM" id="SSF52467">
    <property type="entry name" value="DHS-like NAD/FAD-binding domain"/>
    <property type="match status" value="1"/>
</dbReference>
<keyword evidence="2" id="KW-0808">Transferase</keyword>
<dbReference type="InterPro" id="IPR050134">
    <property type="entry name" value="NAD-dep_sirtuin_deacylases"/>
</dbReference>
<sequence>MSSVSQEADLFISLIRESANTSVLTGAGVSVASGIPDFRSPGGLYSKVSPDIFELGSFMKDPARYYKVAKERIHTMADAKPNATHLLLVKLQKMGLIKTIVTQNIDGLQQKAGAEGVVELHGTASFFDCMKCGKEFDRTDLELVLQRADIPKCSCGGLIKPRIVFFGEMLPEDAIRKAEDAAQNCNLFLAMGSSLMVYPAAQFPVIARSCGAKVAIVNREETGLDYLADHLFRVELERFSCEVLNLLDEES</sequence>
<evidence type="ECO:0000256" key="3">
    <source>
        <dbReference type="ARBA" id="ARBA00023027"/>
    </source>
</evidence>
<name>A0A101H1M3_9BACT</name>
<evidence type="ECO:0000259" key="5">
    <source>
        <dbReference type="PROSITE" id="PS50305"/>
    </source>
</evidence>
<comment type="caution">
    <text evidence="6">The sequence shown here is derived from an EMBL/GenBank/DDBJ whole genome shotgun (WGS) entry which is preliminary data.</text>
</comment>
<feature type="binding site" evidence="4">
    <location>
        <position position="155"/>
    </location>
    <ligand>
        <name>Zn(2+)</name>
        <dbReference type="ChEBI" id="CHEBI:29105"/>
    </ligand>
</feature>
<dbReference type="Proteomes" id="UP000054260">
    <property type="component" value="Unassembled WGS sequence"/>
</dbReference>
<dbReference type="Gene3D" id="3.30.1600.10">
    <property type="entry name" value="SIR2/SIRT2 'Small Domain"/>
    <property type="match status" value="1"/>
</dbReference>
<dbReference type="PANTHER" id="PTHR11085:SF4">
    <property type="entry name" value="NAD-DEPENDENT PROTEIN DEACYLASE"/>
    <property type="match status" value="1"/>
</dbReference>
<protein>
    <recommendedName>
        <fullName evidence="1">protein acetyllysine N-acetyltransferase</fullName>
        <ecNumber evidence="1">2.3.1.286</ecNumber>
    </recommendedName>
</protein>
<accession>A0A101H1M3</accession>
<dbReference type="PATRIC" id="fig|1236046.6.peg.313"/>
<dbReference type="EC" id="2.3.1.286" evidence="1"/>
<dbReference type="GO" id="GO:0046872">
    <property type="term" value="F:metal ion binding"/>
    <property type="evidence" value="ECO:0007669"/>
    <property type="project" value="UniProtKB-KW"/>
</dbReference>
<reference evidence="7" key="1">
    <citation type="journal article" date="2015" name="MBio">
        <title>Genome-Resolved Metagenomic Analysis Reveals Roles for Candidate Phyla and Other Microbial Community Members in Biogeochemical Transformations in Oil Reservoirs.</title>
        <authorList>
            <person name="Hu P."/>
            <person name="Tom L."/>
            <person name="Singh A."/>
            <person name="Thomas B.C."/>
            <person name="Baker B.J."/>
            <person name="Piceno Y.M."/>
            <person name="Andersen G.L."/>
            <person name="Banfield J.F."/>
        </authorList>
    </citation>
    <scope>NUCLEOTIDE SEQUENCE [LARGE SCALE GENOMIC DNA]</scope>
</reference>
<dbReference type="Pfam" id="PF02146">
    <property type="entry name" value="SIR2"/>
    <property type="match status" value="1"/>
</dbReference>
<keyword evidence="3" id="KW-0520">NAD</keyword>
<feature type="domain" description="Deacetylase sirtuin-type" evidence="5">
    <location>
        <begin position="1"/>
        <end position="250"/>
    </location>
</feature>
<dbReference type="InterPro" id="IPR026591">
    <property type="entry name" value="Sirtuin_cat_small_dom_sf"/>
</dbReference>
<dbReference type="Gene3D" id="3.40.50.1220">
    <property type="entry name" value="TPP-binding domain"/>
    <property type="match status" value="1"/>
</dbReference>
<evidence type="ECO:0000313" key="7">
    <source>
        <dbReference type="Proteomes" id="UP000054260"/>
    </source>
</evidence>
<dbReference type="GO" id="GO:0017136">
    <property type="term" value="F:histone deacetylase activity, NAD-dependent"/>
    <property type="evidence" value="ECO:0007669"/>
    <property type="project" value="TreeGrafter"/>
</dbReference>
<feature type="binding site" evidence="4">
    <location>
        <position position="129"/>
    </location>
    <ligand>
        <name>Zn(2+)</name>
        <dbReference type="ChEBI" id="CHEBI:29105"/>
    </ligand>
</feature>
<evidence type="ECO:0000256" key="1">
    <source>
        <dbReference type="ARBA" id="ARBA00012928"/>
    </source>
</evidence>
<dbReference type="EMBL" id="LGGH01000020">
    <property type="protein sequence ID" value="KUK68338.1"/>
    <property type="molecule type" value="Genomic_DNA"/>
</dbReference>
<proteinExistence type="predicted"/>
<dbReference type="AlphaFoldDB" id="A0A101H1M3"/>
<dbReference type="InterPro" id="IPR003000">
    <property type="entry name" value="Sirtuin"/>
</dbReference>
<dbReference type="PROSITE" id="PS50305">
    <property type="entry name" value="SIRTUIN"/>
    <property type="match status" value="1"/>
</dbReference>